<feature type="transmembrane region" description="Helical" evidence="2">
    <location>
        <begin position="448"/>
        <end position="472"/>
    </location>
</feature>
<dbReference type="Proteomes" id="UP001497457">
    <property type="component" value="Chromosome 27b"/>
</dbReference>
<keyword evidence="2" id="KW-0812">Transmembrane</keyword>
<accession>A0ABC9BT13</accession>
<evidence type="ECO:0000313" key="4">
    <source>
        <dbReference type="Proteomes" id="UP001497457"/>
    </source>
</evidence>
<gene>
    <name evidence="3" type="ORF">URODEC1_LOCUS68211</name>
</gene>
<keyword evidence="2" id="KW-1133">Transmembrane helix</keyword>
<dbReference type="PANTHER" id="PTHR31170">
    <property type="entry name" value="BNAC04G53230D PROTEIN"/>
    <property type="match status" value="1"/>
</dbReference>
<sequence>MEDQQGPSSGDSHAVVVVDVPSLLAQTLEQELAGRRRLLGSQPCTPTIGLVPDLTRNVDEHEYNPHYISIGPYHWTRTTPNIGRDDDKLASLDTILSVARPGTTVEDYLRELARVEGDVRSFYAHSFDMTSAEFLRMLLLDSCFLINRFGNIVPESGSPIANGNVQGGNQQESSTAPAARGANKQEVVAVVRDVLYLAENQIPFFVVEKIHNLTFSSGSRVPVVKAKAGYISSILKKQKYSMATVVVDDPPLPEPGNLLHLLHMHFLKPTTVASSPTGQPQPVGRCRTATEYYINGVTFKCRAVSISTKEPHCILDIVFDRATATLVLPRLNIDAETWRILRNLMALEQLNPTVGSHVTAYCVFMSQLACTPSDVELLSRRGAIVHLLGNNDEVARSFSDLCKGVVFDADDPNCNYLRATCQELDRCYRSRPRRWMALLWQKYFASPWPAVGVMVAAVVLLCTMVQAVYAVLSYYNQGGAAK</sequence>
<feature type="region of interest" description="Disordered" evidence="1">
    <location>
        <begin position="160"/>
        <end position="180"/>
    </location>
</feature>
<evidence type="ECO:0000256" key="1">
    <source>
        <dbReference type="SAM" id="MobiDB-lite"/>
    </source>
</evidence>
<protein>
    <submittedName>
        <fullName evidence="3">Uncharacterized protein</fullName>
    </submittedName>
</protein>
<proteinExistence type="predicted"/>
<feature type="compositionally biased region" description="Polar residues" evidence="1">
    <location>
        <begin position="160"/>
        <end position="176"/>
    </location>
</feature>
<dbReference type="InterPro" id="IPR004158">
    <property type="entry name" value="DUF247_pln"/>
</dbReference>
<organism evidence="3 4">
    <name type="scientific">Urochloa decumbens</name>
    <dbReference type="NCBI Taxonomy" id="240449"/>
    <lineage>
        <taxon>Eukaryota</taxon>
        <taxon>Viridiplantae</taxon>
        <taxon>Streptophyta</taxon>
        <taxon>Embryophyta</taxon>
        <taxon>Tracheophyta</taxon>
        <taxon>Spermatophyta</taxon>
        <taxon>Magnoliopsida</taxon>
        <taxon>Liliopsida</taxon>
        <taxon>Poales</taxon>
        <taxon>Poaceae</taxon>
        <taxon>PACMAD clade</taxon>
        <taxon>Panicoideae</taxon>
        <taxon>Panicodae</taxon>
        <taxon>Paniceae</taxon>
        <taxon>Melinidinae</taxon>
        <taxon>Urochloa</taxon>
    </lineage>
</organism>
<evidence type="ECO:0000313" key="3">
    <source>
        <dbReference type="EMBL" id="CAL5006785.1"/>
    </source>
</evidence>
<evidence type="ECO:0000256" key="2">
    <source>
        <dbReference type="SAM" id="Phobius"/>
    </source>
</evidence>
<dbReference type="PANTHER" id="PTHR31170:SF18">
    <property type="entry name" value="(WILD MALAYSIAN BANANA) HYPOTHETICAL PROTEIN"/>
    <property type="match status" value="1"/>
</dbReference>
<keyword evidence="2" id="KW-0472">Membrane</keyword>
<name>A0ABC9BT13_9POAL</name>
<keyword evidence="4" id="KW-1185">Reference proteome</keyword>
<dbReference type="EMBL" id="OZ075137">
    <property type="protein sequence ID" value="CAL5006785.1"/>
    <property type="molecule type" value="Genomic_DNA"/>
</dbReference>
<reference evidence="3 4" key="2">
    <citation type="submission" date="2024-10" db="EMBL/GenBank/DDBJ databases">
        <authorList>
            <person name="Ryan C."/>
        </authorList>
    </citation>
    <scope>NUCLEOTIDE SEQUENCE [LARGE SCALE GENOMIC DNA]</scope>
</reference>
<dbReference type="Pfam" id="PF03140">
    <property type="entry name" value="DUF247"/>
    <property type="match status" value="1"/>
</dbReference>
<dbReference type="AlphaFoldDB" id="A0ABC9BT13"/>
<reference evidence="4" key="1">
    <citation type="submission" date="2024-06" db="EMBL/GenBank/DDBJ databases">
        <authorList>
            <person name="Ryan C."/>
        </authorList>
    </citation>
    <scope>NUCLEOTIDE SEQUENCE [LARGE SCALE GENOMIC DNA]</scope>
</reference>